<protein>
    <recommendedName>
        <fullName evidence="4">Transmembrane protein</fullName>
    </recommendedName>
</protein>
<dbReference type="Proteomes" id="UP000290287">
    <property type="component" value="Unassembled WGS sequence"/>
</dbReference>
<keyword evidence="1" id="KW-1133">Transmembrane helix</keyword>
<name>A0A4Q0YU84_9GAMM</name>
<sequence>MAQNISFDDLVNVSQLSFFRWLIASAIVCLVAPLVSPFGWLFIFSEDSDLTALALVLSYSLFVGLPFTFAWVVLFSFVIRFWCPQFSRRHSVRWMISGSILGFIILAIPIAIDAGATLGSLSIIYLLVSGVICGAFAGWLFLKVLLFGRR</sequence>
<keyword evidence="3" id="KW-1185">Reference proteome</keyword>
<dbReference type="OrthoDB" id="9829073at2"/>
<dbReference type="RefSeq" id="WP_129120724.1">
    <property type="nucleotide sequence ID" value="NZ_PEIB01000001.1"/>
</dbReference>
<evidence type="ECO:0000256" key="1">
    <source>
        <dbReference type="SAM" id="Phobius"/>
    </source>
</evidence>
<feature type="transmembrane region" description="Helical" evidence="1">
    <location>
        <begin position="94"/>
        <end position="112"/>
    </location>
</feature>
<reference evidence="2 3" key="1">
    <citation type="submission" date="2017-10" db="EMBL/GenBank/DDBJ databases">
        <title>Nyctiphanis sp. nov., isolated from the stomach of the euphausiid Nyctiphanes simplex (Hansen, 1911) in the Gulf of California.</title>
        <authorList>
            <person name="Gomez-Gil B."/>
            <person name="Aguilar-Mendez M."/>
            <person name="Lopez-Cortes A."/>
            <person name="Gomez-Gutierrez J."/>
            <person name="Roque A."/>
            <person name="Lang E."/>
            <person name="Gonzalez-Castillo A."/>
        </authorList>
    </citation>
    <scope>NUCLEOTIDE SEQUENCE [LARGE SCALE GENOMIC DNA]</scope>
    <source>
        <strain evidence="2 3">CAIM 600</strain>
    </source>
</reference>
<dbReference type="EMBL" id="PEIB01000001">
    <property type="protein sequence ID" value="RXJ74836.1"/>
    <property type="molecule type" value="Genomic_DNA"/>
</dbReference>
<evidence type="ECO:0000313" key="2">
    <source>
        <dbReference type="EMBL" id="RXJ74836.1"/>
    </source>
</evidence>
<feature type="transmembrane region" description="Helical" evidence="1">
    <location>
        <begin position="124"/>
        <end position="146"/>
    </location>
</feature>
<organism evidence="2 3">
    <name type="scientific">Veronia nyctiphanis</name>
    <dbReference type="NCBI Taxonomy" id="1278244"/>
    <lineage>
        <taxon>Bacteria</taxon>
        <taxon>Pseudomonadati</taxon>
        <taxon>Pseudomonadota</taxon>
        <taxon>Gammaproteobacteria</taxon>
        <taxon>Vibrionales</taxon>
        <taxon>Vibrionaceae</taxon>
        <taxon>Veronia</taxon>
    </lineage>
</organism>
<evidence type="ECO:0000313" key="3">
    <source>
        <dbReference type="Proteomes" id="UP000290287"/>
    </source>
</evidence>
<gene>
    <name evidence="2" type="ORF">CS022_01065</name>
</gene>
<feature type="transmembrane region" description="Helical" evidence="1">
    <location>
        <begin position="21"/>
        <end position="44"/>
    </location>
</feature>
<dbReference type="AlphaFoldDB" id="A0A4Q0YU84"/>
<keyword evidence="1" id="KW-0472">Membrane</keyword>
<keyword evidence="1" id="KW-0812">Transmembrane</keyword>
<feature type="transmembrane region" description="Helical" evidence="1">
    <location>
        <begin position="56"/>
        <end position="82"/>
    </location>
</feature>
<accession>A0A4Q0YU84</accession>
<comment type="caution">
    <text evidence="2">The sequence shown here is derived from an EMBL/GenBank/DDBJ whole genome shotgun (WGS) entry which is preliminary data.</text>
</comment>
<proteinExistence type="predicted"/>
<evidence type="ECO:0008006" key="4">
    <source>
        <dbReference type="Google" id="ProtNLM"/>
    </source>
</evidence>